<comment type="caution">
    <text evidence="1">The sequence shown here is derived from an EMBL/GenBank/DDBJ whole genome shotgun (WGS) entry which is preliminary data.</text>
</comment>
<organism evidence="1 2">
    <name type="scientific">Coemansia spiralis</name>
    <dbReference type="NCBI Taxonomy" id="417178"/>
    <lineage>
        <taxon>Eukaryota</taxon>
        <taxon>Fungi</taxon>
        <taxon>Fungi incertae sedis</taxon>
        <taxon>Zoopagomycota</taxon>
        <taxon>Kickxellomycotina</taxon>
        <taxon>Kickxellomycetes</taxon>
        <taxon>Kickxellales</taxon>
        <taxon>Kickxellaceae</taxon>
        <taxon>Coemansia</taxon>
    </lineage>
</organism>
<protein>
    <submittedName>
        <fullName evidence="1">Uncharacterized protein</fullName>
    </submittedName>
</protein>
<name>A0A9W8KWW7_9FUNG</name>
<dbReference type="Proteomes" id="UP001151518">
    <property type="component" value="Unassembled WGS sequence"/>
</dbReference>
<reference evidence="1" key="1">
    <citation type="submission" date="2022-07" db="EMBL/GenBank/DDBJ databases">
        <title>Phylogenomic reconstructions and comparative analyses of Kickxellomycotina fungi.</title>
        <authorList>
            <person name="Reynolds N.K."/>
            <person name="Stajich J.E."/>
            <person name="Barry K."/>
            <person name="Grigoriev I.V."/>
            <person name="Crous P."/>
            <person name="Smith M.E."/>
        </authorList>
    </citation>
    <scope>NUCLEOTIDE SEQUENCE</scope>
    <source>
        <strain evidence="1">NRRL 3115</strain>
    </source>
</reference>
<accession>A0A9W8KWW7</accession>
<evidence type="ECO:0000313" key="1">
    <source>
        <dbReference type="EMBL" id="KAJ2672782.1"/>
    </source>
</evidence>
<sequence length="200" mass="23189">MKPRRANIPKDHEITALEAESMVIITGSQESLPLSLTTRHLGKTLTYRPLIEVRDNTDRLYSKNSLPLFETAVLAEPSEPYFQDTSDAAYLRLHRKPEYIEKRVRNRELELYRYSRFREASKPEATQPDEQPEQVQIEEQAVKESLSESERRRARCAGCILEQFLVLAAEVPQEGEFMLPPRLYGQMIRQRGLDQPDATE</sequence>
<dbReference type="EMBL" id="JANBTW010000077">
    <property type="protein sequence ID" value="KAJ2672782.1"/>
    <property type="molecule type" value="Genomic_DNA"/>
</dbReference>
<proteinExistence type="predicted"/>
<dbReference type="AlphaFoldDB" id="A0A9W8KWW7"/>
<evidence type="ECO:0000313" key="2">
    <source>
        <dbReference type="Proteomes" id="UP001151518"/>
    </source>
</evidence>
<gene>
    <name evidence="1" type="ORF">GGI25_004977</name>
</gene>
<dbReference type="OrthoDB" id="5582505at2759"/>